<protein>
    <recommendedName>
        <fullName evidence="7">Metallophosphoesterase family protein</fullName>
    </recommendedName>
</protein>
<dbReference type="InterPro" id="IPR004843">
    <property type="entry name" value="Calcineurin-like_PHP"/>
</dbReference>
<evidence type="ECO:0008006" key="7">
    <source>
        <dbReference type="Google" id="ProtNLM"/>
    </source>
</evidence>
<dbReference type="SUPFAM" id="SSF56300">
    <property type="entry name" value="Metallo-dependent phosphatases"/>
    <property type="match status" value="1"/>
</dbReference>
<evidence type="ECO:0000259" key="4">
    <source>
        <dbReference type="Pfam" id="PF16656"/>
    </source>
</evidence>
<feature type="domain" description="Calcineurin-like phosphoesterase" evidence="3">
    <location>
        <begin position="153"/>
        <end position="347"/>
    </location>
</feature>
<dbReference type="RefSeq" id="WP_026814452.1">
    <property type="nucleotide sequence ID" value="NZ_BMWP01000028.1"/>
</dbReference>
<evidence type="ECO:0000256" key="1">
    <source>
        <dbReference type="ARBA" id="ARBA00022729"/>
    </source>
</evidence>
<name>A0A918J497_9FLAO</name>
<dbReference type="GO" id="GO:0003993">
    <property type="term" value="F:acid phosphatase activity"/>
    <property type="evidence" value="ECO:0007669"/>
    <property type="project" value="InterPro"/>
</dbReference>
<dbReference type="Proteomes" id="UP000634668">
    <property type="component" value="Unassembled WGS sequence"/>
</dbReference>
<dbReference type="EMBL" id="BMWP01000028">
    <property type="protein sequence ID" value="GGW46004.1"/>
    <property type="molecule type" value="Genomic_DNA"/>
</dbReference>
<gene>
    <name evidence="5" type="ORF">GCM10007383_32890</name>
</gene>
<evidence type="ECO:0000313" key="6">
    <source>
        <dbReference type="Proteomes" id="UP000634668"/>
    </source>
</evidence>
<dbReference type="Pfam" id="PF00149">
    <property type="entry name" value="Metallophos"/>
    <property type="match status" value="1"/>
</dbReference>
<dbReference type="PANTHER" id="PTHR22953">
    <property type="entry name" value="ACID PHOSPHATASE RELATED"/>
    <property type="match status" value="1"/>
</dbReference>
<dbReference type="Pfam" id="PF16656">
    <property type="entry name" value="Pur_ac_phosph_N"/>
    <property type="match status" value="1"/>
</dbReference>
<dbReference type="GO" id="GO:0046872">
    <property type="term" value="F:metal ion binding"/>
    <property type="evidence" value="ECO:0007669"/>
    <property type="project" value="InterPro"/>
</dbReference>
<dbReference type="PANTHER" id="PTHR22953:SF153">
    <property type="entry name" value="PURPLE ACID PHOSPHATASE"/>
    <property type="match status" value="1"/>
</dbReference>
<evidence type="ECO:0000256" key="2">
    <source>
        <dbReference type="SAM" id="SignalP"/>
    </source>
</evidence>
<feature type="domain" description="Purple acid phosphatase N-terminal" evidence="4">
    <location>
        <begin position="50"/>
        <end position="144"/>
    </location>
</feature>
<dbReference type="Gene3D" id="3.60.21.10">
    <property type="match status" value="1"/>
</dbReference>
<reference evidence="5" key="1">
    <citation type="journal article" date="2014" name="Int. J. Syst. Evol. Microbiol.">
        <title>Complete genome sequence of Corynebacterium casei LMG S-19264T (=DSM 44701T), isolated from a smear-ripened cheese.</title>
        <authorList>
            <consortium name="US DOE Joint Genome Institute (JGI-PGF)"/>
            <person name="Walter F."/>
            <person name="Albersmeier A."/>
            <person name="Kalinowski J."/>
            <person name="Ruckert C."/>
        </authorList>
    </citation>
    <scope>NUCLEOTIDE SEQUENCE</scope>
    <source>
        <strain evidence="5">KCTC 12113</strain>
    </source>
</reference>
<dbReference type="InterPro" id="IPR039331">
    <property type="entry name" value="PAPs-like"/>
</dbReference>
<keyword evidence="1 2" id="KW-0732">Signal</keyword>
<accession>A0A918J497</accession>
<proteinExistence type="predicted"/>
<dbReference type="InterPro" id="IPR029052">
    <property type="entry name" value="Metallo-depent_PP-like"/>
</dbReference>
<reference evidence="5" key="2">
    <citation type="submission" date="2020-09" db="EMBL/GenBank/DDBJ databases">
        <authorList>
            <person name="Sun Q."/>
            <person name="Kim S."/>
        </authorList>
    </citation>
    <scope>NUCLEOTIDE SEQUENCE</scope>
    <source>
        <strain evidence="5">KCTC 12113</strain>
    </source>
</reference>
<comment type="caution">
    <text evidence="5">The sequence shown here is derived from an EMBL/GenBank/DDBJ whole genome shotgun (WGS) entry which is preliminary data.</text>
</comment>
<dbReference type="Gene3D" id="2.60.40.380">
    <property type="entry name" value="Purple acid phosphatase-like, N-terminal"/>
    <property type="match status" value="1"/>
</dbReference>
<feature type="chain" id="PRO_5037241753" description="Metallophosphoesterase family protein" evidence="2">
    <location>
        <begin position="27"/>
        <end position="401"/>
    </location>
</feature>
<dbReference type="InterPro" id="IPR015914">
    <property type="entry name" value="PAPs_N"/>
</dbReference>
<dbReference type="AlphaFoldDB" id="A0A918J497"/>
<organism evidence="5 6">
    <name type="scientific">Arenibacter certesii</name>
    <dbReference type="NCBI Taxonomy" id="228955"/>
    <lineage>
        <taxon>Bacteria</taxon>
        <taxon>Pseudomonadati</taxon>
        <taxon>Bacteroidota</taxon>
        <taxon>Flavobacteriia</taxon>
        <taxon>Flavobacteriales</taxon>
        <taxon>Flavobacteriaceae</taxon>
        <taxon>Arenibacter</taxon>
    </lineage>
</organism>
<evidence type="ECO:0000259" key="3">
    <source>
        <dbReference type="Pfam" id="PF00149"/>
    </source>
</evidence>
<evidence type="ECO:0000313" key="5">
    <source>
        <dbReference type="EMBL" id="GGW46004.1"/>
    </source>
</evidence>
<feature type="signal peptide" evidence="2">
    <location>
        <begin position="1"/>
        <end position="26"/>
    </location>
</feature>
<sequence length="401" mass="45908">MKTDRRKFIKKTAGITVLSALSPLMGMGKSSLLSSPNPDNGHVFLTKPYLQNPTSNSMTIMWIVNMPSYSYVEYGINSKMEHTAREVEDGLVVAYNRINQVKLNELKPETTYYYRVVSKEIVKFDPYDLVYGETIKSDIYSFKTPSATADHVSFLVMNDIHDRPHTIPHLMNLYRNTRSDFVFYNGDVFDHQEDEEQIIEHLLAPSCNTFATETPFLFLRGNHETRGKYARKLQYYFSNPGGGQYYDYRWGSVHFTVLDTGEDKNDDHEEYGDIVNFDPYRVEQLEWFKEVSKTKAFKTAKFRVVLMHIPIYYSGNWHGTTHLRALFASEFNKTGIDICISGHTHKYGIHKPVKGKHNYPIIIGGGPIEGNRTIISVKANSSSLSLNMVRDDGTEVGSVEI</sequence>
<dbReference type="SUPFAM" id="SSF49363">
    <property type="entry name" value="Purple acid phosphatase, N-terminal domain"/>
    <property type="match status" value="1"/>
</dbReference>
<keyword evidence="6" id="KW-1185">Reference proteome</keyword>
<dbReference type="InterPro" id="IPR008963">
    <property type="entry name" value="Purple_acid_Pase-like_N"/>
</dbReference>